<comment type="caution">
    <text evidence="1">The sequence shown here is derived from an EMBL/GenBank/DDBJ whole genome shotgun (WGS) entry which is preliminary data.</text>
</comment>
<protein>
    <submittedName>
        <fullName evidence="1">Uncharacterized protein</fullName>
    </submittedName>
</protein>
<evidence type="ECO:0000313" key="1">
    <source>
        <dbReference type="EMBL" id="PJA45970.1"/>
    </source>
</evidence>
<organism evidence="1 2">
    <name type="scientific">Candidatus Uhrbacteria bacterium CG_4_9_14_3_um_filter_41_35</name>
    <dbReference type="NCBI Taxonomy" id="1975034"/>
    <lineage>
        <taxon>Bacteria</taxon>
        <taxon>Candidatus Uhriibacteriota</taxon>
    </lineage>
</organism>
<sequence length="181" mass="20650">MVRTPGQIQAEEEVTEPIMGKVFHLVLDSGVDRVLTLEQFRVNELTRSVKKILQSEGWLDLTGYEYSPNDLSIIWFVANQLIAKGTVKYADSKHQRFIRSIANGTYTKIGAQLFGENFGLLRRWSACLVVLLVNEQYEGRVNFEPVNRERIIQLAYAVEMVAQLTFKDSEVADLPMFGKSF</sequence>
<dbReference type="EMBL" id="PFWT01000020">
    <property type="protein sequence ID" value="PJA45970.1"/>
    <property type="molecule type" value="Genomic_DNA"/>
</dbReference>
<name>A0A2M7XDK8_9BACT</name>
<reference evidence="2" key="1">
    <citation type="submission" date="2017-09" db="EMBL/GenBank/DDBJ databases">
        <title>Depth-based differentiation of microbial function through sediment-hosted aquifers and enrichment of novel symbionts in the deep terrestrial subsurface.</title>
        <authorList>
            <person name="Probst A.J."/>
            <person name="Ladd B."/>
            <person name="Jarett J.K."/>
            <person name="Geller-Mcgrath D.E."/>
            <person name="Sieber C.M.K."/>
            <person name="Emerson J.B."/>
            <person name="Anantharaman K."/>
            <person name="Thomas B.C."/>
            <person name="Malmstrom R."/>
            <person name="Stieglmeier M."/>
            <person name="Klingl A."/>
            <person name="Woyke T."/>
            <person name="Ryan C.M."/>
            <person name="Banfield J.F."/>
        </authorList>
    </citation>
    <scope>NUCLEOTIDE SEQUENCE [LARGE SCALE GENOMIC DNA]</scope>
</reference>
<dbReference type="Proteomes" id="UP000231263">
    <property type="component" value="Unassembled WGS sequence"/>
</dbReference>
<evidence type="ECO:0000313" key="2">
    <source>
        <dbReference type="Proteomes" id="UP000231263"/>
    </source>
</evidence>
<gene>
    <name evidence="1" type="ORF">CO173_04040</name>
</gene>
<accession>A0A2M7XDK8</accession>
<dbReference type="AlphaFoldDB" id="A0A2M7XDK8"/>
<proteinExistence type="predicted"/>